<dbReference type="Proteomes" id="UP000054776">
    <property type="component" value="Unassembled WGS sequence"/>
</dbReference>
<evidence type="ECO:0000256" key="1">
    <source>
        <dbReference type="SAM" id="MobiDB-lite"/>
    </source>
</evidence>
<organism evidence="2 3">
    <name type="scientific">Trichinella spiralis</name>
    <name type="common">Trichina worm</name>
    <dbReference type="NCBI Taxonomy" id="6334"/>
    <lineage>
        <taxon>Eukaryota</taxon>
        <taxon>Metazoa</taxon>
        <taxon>Ecdysozoa</taxon>
        <taxon>Nematoda</taxon>
        <taxon>Enoplea</taxon>
        <taxon>Dorylaimia</taxon>
        <taxon>Trichinellida</taxon>
        <taxon>Trichinellidae</taxon>
        <taxon>Trichinella</taxon>
    </lineage>
</organism>
<gene>
    <name evidence="2" type="ORF">T01_35</name>
</gene>
<comment type="caution">
    <text evidence="2">The sequence shown here is derived from an EMBL/GenBank/DDBJ whole genome shotgun (WGS) entry which is preliminary data.</text>
</comment>
<name>A0A0V1AIE0_TRISP</name>
<feature type="compositionally biased region" description="Basic and acidic residues" evidence="1">
    <location>
        <begin position="25"/>
        <end position="34"/>
    </location>
</feature>
<proteinExistence type="predicted"/>
<dbReference type="AlphaFoldDB" id="A0A0V1AIE0"/>
<feature type="compositionally biased region" description="Polar residues" evidence="1">
    <location>
        <begin position="1"/>
        <end position="15"/>
    </location>
</feature>
<keyword evidence="3" id="KW-1185">Reference proteome</keyword>
<evidence type="ECO:0000313" key="3">
    <source>
        <dbReference type="Proteomes" id="UP000054776"/>
    </source>
</evidence>
<protein>
    <submittedName>
        <fullName evidence="2">Uncharacterized protein</fullName>
    </submittedName>
</protein>
<feature type="region of interest" description="Disordered" evidence="1">
    <location>
        <begin position="1"/>
        <end position="34"/>
    </location>
</feature>
<dbReference type="EMBL" id="JYDH01001622">
    <property type="protein sequence ID" value="KRY24565.1"/>
    <property type="molecule type" value="Genomic_DNA"/>
</dbReference>
<evidence type="ECO:0000313" key="2">
    <source>
        <dbReference type="EMBL" id="KRY24565.1"/>
    </source>
</evidence>
<reference evidence="2 3" key="1">
    <citation type="submission" date="2015-01" db="EMBL/GenBank/DDBJ databases">
        <title>Evolution of Trichinella species and genotypes.</title>
        <authorList>
            <person name="Korhonen P.K."/>
            <person name="Edoardo P."/>
            <person name="Giuseppe L.R."/>
            <person name="Gasser R.B."/>
        </authorList>
    </citation>
    <scope>NUCLEOTIDE SEQUENCE [LARGE SCALE GENOMIC DNA]</scope>
    <source>
        <strain evidence="2">ISS3</strain>
    </source>
</reference>
<sequence length="34" mass="4173">MPQFQNTVFKNATNRRTSDFKPMQRKRDEKTDQQ</sequence>
<dbReference type="InParanoid" id="A0A0V1AIE0"/>
<accession>A0A0V1AIE0</accession>